<evidence type="ECO:0000256" key="6">
    <source>
        <dbReference type="ARBA" id="ARBA00022918"/>
    </source>
</evidence>
<dbReference type="InterPro" id="IPR043502">
    <property type="entry name" value="DNA/RNA_pol_sf"/>
</dbReference>
<evidence type="ECO:0000256" key="4">
    <source>
        <dbReference type="ARBA" id="ARBA00022759"/>
    </source>
</evidence>
<dbReference type="GO" id="GO:0003964">
    <property type="term" value="F:RNA-directed DNA polymerase activity"/>
    <property type="evidence" value="ECO:0007669"/>
    <property type="project" value="UniProtKB-KW"/>
</dbReference>
<keyword evidence="9" id="KW-1185">Reference proteome</keyword>
<keyword evidence="2" id="KW-0548">Nucleotidyltransferase</keyword>
<evidence type="ECO:0000313" key="8">
    <source>
        <dbReference type="EMBL" id="KAK7880967.1"/>
    </source>
</evidence>
<dbReference type="PANTHER" id="PTHR34072">
    <property type="entry name" value="ENZYMATIC POLYPROTEIN-RELATED"/>
    <property type="match status" value="1"/>
</dbReference>
<dbReference type="InterPro" id="IPR041373">
    <property type="entry name" value="RT_RNaseH"/>
</dbReference>
<keyword evidence="5" id="KW-0378">Hydrolase</keyword>
<evidence type="ECO:0000313" key="9">
    <source>
        <dbReference type="Proteomes" id="UP001460270"/>
    </source>
</evidence>
<comment type="caution">
    <text evidence="8">The sequence shown here is derived from an EMBL/GenBank/DDBJ whole genome shotgun (WGS) entry which is preliminary data.</text>
</comment>
<organism evidence="8 9">
    <name type="scientific">Mugilogobius chulae</name>
    <name type="common">yellowstripe goby</name>
    <dbReference type="NCBI Taxonomy" id="88201"/>
    <lineage>
        <taxon>Eukaryota</taxon>
        <taxon>Metazoa</taxon>
        <taxon>Chordata</taxon>
        <taxon>Craniata</taxon>
        <taxon>Vertebrata</taxon>
        <taxon>Euteleostomi</taxon>
        <taxon>Actinopterygii</taxon>
        <taxon>Neopterygii</taxon>
        <taxon>Teleostei</taxon>
        <taxon>Neoteleostei</taxon>
        <taxon>Acanthomorphata</taxon>
        <taxon>Gobiaria</taxon>
        <taxon>Gobiiformes</taxon>
        <taxon>Gobioidei</taxon>
        <taxon>Gobiidae</taxon>
        <taxon>Gobionellinae</taxon>
        <taxon>Mugilogobius</taxon>
    </lineage>
</organism>
<protein>
    <recommendedName>
        <fullName evidence="7">Reverse transcriptase RNase H-like domain-containing protein</fullName>
    </recommendedName>
</protein>
<dbReference type="CDD" id="cd00303">
    <property type="entry name" value="retropepsin_like"/>
    <property type="match status" value="1"/>
</dbReference>
<dbReference type="InterPro" id="IPR021109">
    <property type="entry name" value="Peptidase_aspartic_dom_sf"/>
</dbReference>
<keyword evidence="4" id="KW-0255">Endonuclease</keyword>
<proteinExistence type="predicted"/>
<reference evidence="9" key="1">
    <citation type="submission" date="2024-04" db="EMBL/GenBank/DDBJ databases">
        <title>Salinicola lusitanus LLJ914,a marine bacterium isolated from the Okinawa Trough.</title>
        <authorList>
            <person name="Li J."/>
        </authorList>
    </citation>
    <scope>NUCLEOTIDE SEQUENCE [LARGE SCALE GENOMIC DNA]</scope>
</reference>
<evidence type="ECO:0000256" key="3">
    <source>
        <dbReference type="ARBA" id="ARBA00022722"/>
    </source>
</evidence>
<name>A0AAW0MVR1_9GOBI</name>
<dbReference type="CDD" id="cd09274">
    <property type="entry name" value="RNase_HI_RT_Ty3"/>
    <property type="match status" value="1"/>
</dbReference>
<evidence type="ECO:0000259" key="7">
    <source>
        <dbReference type="Pfam" id="PF17917"/>
    </source>
</evidence>
<dbReference type="GO" id="GO:0004519">
    <property type="term" value="F:endonuclease activity"/>
    <property type="evidence" value="ECO:0007669"/>
    <property type="project" value="UniProtKB-KW"/>
</dbReference>
<dbReference type="Gene3D" id="2.40.70.10">
    <property type="entry name" value="Acid Proteases"/>
    <property type="match status" value="1"/>
</dbReference>
<accession>A0AAW0MVR1</accession>
<dbReference type="SUPFAM" id="SSF50630">
    <property type="entry name" value="Acid proteases"/>
    <property type="match status" value="1"/>
</dbReference>
<dbReference type="GO" id="GO:0016787">
    <property type="term" value="F:hydrolase activity"/>
    <property type="evidence" value="ECO:0007669"/>
    <property type="project" value="UniProtKB-KW"/>
</dbReference>
<dbReference type="Pfam" id="PF17917">
    <property type="entry name" value="RT_RNaseH"/>
    <property type="match status" value="1"/>
</dbReference>
<evidence type="ECO:0000256" key="1">
    <source>
        <dbReference type="ARBA" id="ARBA00022679"/>
    </source>
</evidence>
<keyword evidence="3" id="KW-0540">Nuclease</keyword>
<dbReference type="PANTHER" id="PTHR34072:SF49">
    <property type="entry name" value="RIBONUCLEASE H"/>
    <property type="match status" value="1"/>
</dbReference>
<dbReference type="EMBL" id="JBBPFD010000034">
    <property type="protein sequence ID" value="KAK7880967.1"/>
    <property type="molecule type" value="Genomic_DNA"/>
</dbReference>
<dbReference type="Gene3D" id="3.10.20.370">
    <property type="match status" value="1"/>
</dbReference>
<dbReference type="FunFam" id="3.10.20.370:FF:000001">
    <property type="entry name" value="Retrovirus-related Pol polyprotein from transposon 17.6-like protein"/>
    <property type="match status" value="1"/>
</dbReference>
<dbReference type="Proteomes" id="UP001460270">
    <property type="component" value="Unassembled WGS sequence"/>
</dbReference>
<dbReference type="SUPFAM" id="SSF56672">
    <property type="entry name" value="DNA/RNA polymerases"/>
    <property type="match status" value="1"/>
</dbReference>
<gene>
    <name evidence="8" type="ORF">WMY93_032421</name>
</gene>
<evidence type="ECO:0000256" key="2">
    <source>
        <dbReference type="ARBA" id="ARBA00022695"/>
    </source>
</evidence>
<sequence>MPMADFYSTVPMPGEGPVEYWLRLNKAVDAAEEGLKRLGRNMTDPCHEAAMMFVKYCPDATLAAVFRFKAPDKWTASEVQEHIDRFQTERKELTVVKPKRSQPVTVHVQTPEPSPPETACHVAESVKQSESSKSCNDECLKMLVSLFDRALSQNNHAVSDAIKPDHFQRRSCRVSEHPVVKLAGPHWERGYVGSEETLNGELQQHYAKACTTAPFGAKVIMQNTQRVTPYDELFYTPVKVNNTLEVKGMLDSGSMACTLSEKAESEMLKKMVLPDPVPLNREIVLVGCGGTLSKPKCMYEVEMKLYGQNCIVPVLVVPGQRDDLIIGTNVIRFLMGQLKVTSDYVRLVSSDSLSPECEQFLDLMANSTLWQGDELPDKIGTVKLQQSVTLLARQEHLVWGKLPKNVPMSPGSTVIVEPTTSKSMPRNILVGRIVTPLWGDRWVPMKVTNLSDKPITLKKNAKLADVSSCVAVEEFEISQGSCQPEKHTQQEGSNSCPSDLKEKLKRVGLSEIDIDQCHASQSDFTQPLILSIDASLDGLGAVLSQVPEGEKKARPIAFASKTLTNSQKKYPAHRLEFLALKWSVCEKFSHWLRGNLFTVWTDNNPLTYIMTKPKLDACEQRWVSKLAPYTFDLKHIPGTKNVVADALSRDPFAKTVSQRLITERYDQLVAEAEGVAPDSVQDTFRLKVLSHRVKRTSILKFSPTSNADIGALLDTHCEWENAAETRAVQFIQAVQDMVPPGQDPLPVFTLAELQHSQENDPTISALVPFVSRKRRPSRRERVTFDSKAMVLSKQFERLKLQNGVLYRSQKTLSVKLEGISLYSPKA</sequence>
<dbReference type="AlphaFoldDB" id="A0AAW0MVR1"/>
<keyword evidence="6" id="KW-0695">RNA-directed DNA polymerase</keyword>
<evidence type="ECO:0000256" key="5">
    <source>
        <dbReference type="ARBA" id="ARBA00022801"/>
    </source>
</evidence>
<feature type="domain" description="Reverse transcriptase RNase H-like" evidence="7">
    <location>
        <begin position="523"/>
        <end position="629"/>
    </location>
</feature>
<keyword evidence="1" id="KW-0808">Transferase</keyword>